<keyword evidence="4" id="KW-0143">Chaperone</keyword>
<evidence type="ECO:0000256" key="2">
    <source>
        <dbReference type="ARBA" id="ARBA00022490"/>
    </source>
</evidence>
<reference evidence="8" key="1">
    <citation type="submission" date="2016-10" db="EMBL/GenBank/DDBJ databases">
        <authorList>
            <person name="Varghese N."/>
            <person name="Submissions S."/>
        </authorList>
    </citation>
    <scope>NUCLEOTIDE SEQUENCE [LARGE SCALE GENOMIC DNA]</scope>
    <source>
        <strain evidence="8">CGMCC 1.9150</strain>
    </source>
</reference>
<keyword evidence="7" id="KW-0969">Cilium</keyword>
<dbReference type="STRING" id="650850.SAMN04488129_11553"/>
<evidence type="ECO:0000256" key="6">
    <source>
        <dbReference type="SAM" id="MobiDB-lite"/>
    </source>
</evidence>
<feature type="region of interest" description="Disordered" evidence="6">
    <location>
        <begin position="106"/>
        <end position="132"/>
    </location>
</feature>
<accession>A0A1H7SRG9</accession>
<dbReference type="OrthoDB" id="6238322at2"/>
<protein>
    <recommendedName>
        <fullName evidence="5">Flagellar protein FliT</fullName>
    </recommendedName>
</protein>
<evidence type="ECO:0000313" key="8">
    <source>
        <dbReference type="Proteomes" id="UP000198807"/>
    </source>
</evidence>
<evidence type="ECO:0000313" key="7">
    <source>
        <dbReference type="EMBL" id="SEL74989.1"/>
    </source>
</evidence>
<name>A0A1H7SRG9_9GAMM</name>
<keyword evidence="8" id="KW-1185">Reference proteome</keyword>
<evidence type="ECO:0000256" key="3">
    <source>
        <dbReference type="ARBA" id="ARBA00022795"/>
    </source>
</evidence>
<dbReference type="Gene3D" id="1.20.58.380">
    <property type="entry name" value="Flagellar protein flit"/>
    <property type="match status" value="1"/>
</dbReference>
<dbReference type="Pfam" id="PF05400">
    <property type="entry name" value="FliT"/>
    <property type="match status" value="1"/>
</dbReference>
<keyword evidence="7" id="KW-0966">Cell projection</keyword>
<keyword evidence="7" id="KW-0282">Flagellum</keyword>
<comment type="subcellular location">
    <subcellularLocation>
        <location evidence="1">Cytoplasm</location>
        <location evidence="1">Cytosol</location>
    </subcellularLocation>
</comment>
<evidence type="ECO:0000256" key="1">
    <source>
        <dbReference type="ARBA" id="ARBA00004514"/>
    </source>
</evidence>
<gene>
    <name evidence="7" type="ORF">SAMN04488129_11553</name>
</gene>
<keyword evidence="2" id="KW-0963">Cytoplasm</keyword>
<dbReference type="GO" id="GO:0044781">
    <property type="term" value="P:bacterial-type flagellum organization"/>
    <property type="evidence" value="ECO:0007669"/>
    <property type="project" value="UniProtKB-KW"/>
</dbReference>
<sequence>MGHGGEPSSQQALVEGYQALLSRTRTMLASAHDADWSALVDQEGEYVMQVERLARLDAELHLDADHQLHKAQLLEQILENDLEIRERLIERRDELGKLIGTTQRQRSVRRAYGAGEKASTSPIDMRLTKRSP</sequence>
<dbReference type="Proteomes" id="UP000198807">
    <property type="component" value="Unassembled WGS sequence"/>
</dbReference>
<keyword evidence="3" id="KW-1005">Bacterial flagellum biogenesis</keyword>
<dbReference type="EMBL" id="FOBC01000015">
    <property type="protein sequence ID" value="SEL74989.1"/>
    <property type="molecule type" value="Genomic_DNA"/>
</dbReference>
<dbReference type="AlphaFoldDB" id="A0A1H7SRG9"/>
<evidence type="ECO:0000256" key="5">
    <source>
        <dbReference type="ARBA" id="ARBA00093797"/>
    </source>
</evidence>
<evidence type="ECO:0000256" key="4">
    <source>
        <dbReference type="ARBA" id="ARBA00023186"/>
    </source>
</evidence>
<dbReference type="RefSeq" id="WP_089714205.1">
    <property type="nucleotide sequence ID" value="NZ_FOBC01000015.1"/>
</dbReference>
<dbReference type="InterPro" id="IPR008622">
    <property type="entry name" value="FliT"/>
</dbReference>
<proteinExistence type="predicted"/>
<organism evidence="7 8">
    <name type="scientific">Halomonas daqiaonensis</name>
    <dbReference type="NCBI Taxonomy" id="650850"/>
    <lineage>
        <taxon>Bacteria</taxon>
        <taxon>Pseudomonadati</taxon>
        <taxon>Pseudomonadota</taxon>
        <taxon>Gammaproteobacteria</taxon>
        <taxon>Oceanospirillales</taxon>
        <taxon>Halomonadaceae</taxon>
        <taxon>Halomonas</taxon>
    </lineage>
</organism>